<evidence type="ECO:0000256" key="3">
    <source>
        <dbReference type="ARBA" id="ARBA00023242"/>
    </source>
</evidence>
<dbReference type="GO" id="GO:0006357">
    <property type="term" value="P:regulation of transcription by RNA polymerase II"/>
    <property type="evidence" value="ECO:0007669"/>
    <property type="project" value="InterPro"/>
</dbReference>
<dbReference type="InterPro" id="IPR019404">
    <property type="entry name" value="Mediator_Med11"/>
</dbReference>
<accession>A0A1E4SRG2</accession>
<comment type="subunit">
    <text evidence="4">Component of the Mediator complex.</text>
</comment>
<keyword evidence="4" id="KW-0804">Transcription</keyword>
<sequence length="132" mass="15189">MEDKADTFVQERLDSLHEIDCKIVSLLDDVSNLFQTYSESRSDPKDVKELFSKQTKSIYGTLSKVAIDLRKEVRFMDENIGVYDKNNDNVMILPISVDQKNTNLGRKKMDEQLGQLDKLLKNDNNEEAGKDE</sequence>
<dbReference type="GO" id="GO:0016592">
    <property type="term" value="C:mediator complex"/>
    <property type="evidence" value="ECO:0007669"/>
    <property type="project" value="InterPro"/>
</dbReference>
<evidence type="ECO:0000256" key="2">
    <source>
        <dbReference type="ARBA" id="ARBA00008186"/>
    </source>
</evidence>
<dbReference type="EMBL" id="KV453909">
    <property type="protein sequence ID" value="ODV82091.1"/>
    <property type="molecule type" value="Genomic_DNA"/>
</dbReference>
<reference evidence="6" key="1">
    <citation type="submission" date="2016-05" db="EMBL/GenBank/DDBJ databases">
        <title>Comparative genomics of biotechnologically important yeasts.</title>
        <authorList>
            <consortium name="DOE Joint Genome Institute"/>
            <person name="Riley R."/>
            <person name="Haridas S."/>
            <person name="Wolfe K.H."/>
            <person name="Lopes M.R."/>
            <person name="Hittinger C.T."/>
            <person name="Goker M."/>
            <person name="Salamov A."/>
            <person name="Wisecaver J."/>
            <person name="Long T.M."/>
            <person name="Aerts A.L."/>
            <person name="Barry K."/>
            <person name="Choi C."/>
            <person name="Clum A."/>
            <person name="Coughlan A.Y."/>
            <person name="Deshpande S."/>
            <person name="Douglass A.P."/>
            <person name="Hanson S.J."/>
            <person name="Klenk H.-P."/>
            <person name="Labutti K."/>
            <person name="Lapidus A."/>
            <person name="Lindquist E."/>
            <person name="Lipzen A."/>
            <person name="Meier-Kolthoff J.P."/>
            <person name="Ohm R.A."/>
            <person name="Otillar R.P."/>
            <person name="Pangilinan J."/>
            <person name="Peng Y."/>
            <person name="Rokas A."/>
            <person name="Rosa C.A."/>
            <person name="Scheuner C."/>
            <person name="Sibirny A.A."/>
            <person name="Slot J.C."/>
            <person name="Stielow J.B."/>
            <person name="Sun H."/>
            <person name="Kurtzman C.P."/>
            <person name="Blackwell M."/>
            <person name="Grigoriev I.V."/>
            <person name="Jeffries T.W."/>
        </authorList>
    </citation>
    <scope>NUCLEOTIDE SEQUENCE [LARGE SCALE GENOMIC DNA]</scope>
    <source>
        <strain evidence="6">NRRL Y-17324</strain>
    </source>
</reference>
<dbReference type="AlphaFoldDB" id="A0A1E4SRG2"/>
<keyword evidence="4" id="KW-0805">Transcription regulation</keyword>
<dbReference type="Pfam" id="PF10280">
    <property type="entry name" value="Med11"/>
    <property type="match status" value="1"/>
</dbReference>
<dbReference type="Proteomes" id="UP000094285">
    <property type="component" value="Unassembled WGS sequence"/>
</dbReference>
<protein>
    <recommendedName>
        <fullName evidence="4">Mediator of RNA polymerase II transcription subunit 11</fullName>
    </recommendedName>
    <alternativeName>
        <fullName evidence="4">Mediator complex subunit 11</fullName>
    </alternativeName>
</protein>
<dbReference type="Gene3D" id="1.10.287.3490">
    <property type="match status" value="1"/>
</dbReference>
<keyword evidence="6" id="KW-1185">Reference proteome</keyword>
<dbReference type="GO" id="GO:0003712">
    <property type="term" value="F:transcription coregulator activity"/>
    <property type="evidence" value="ECO:0007669"/>
    <property type="project" value="InterPro"/>
</dbReference>
<evidence type="ECO:0000313" key="6">
    <source>
        <dbReference type="Proteomes" id="UP000094285"/>
    </source>
</evidence>
<evidence type="ECO:0000256" key="4">
    <source>
        <dbReference type="RuleBase" id="RU364147"/>
    </source>
</evidence>
<dbReference type="STRING" id="984487.A0A1E4SRG2"/>
<comment type="similarity">
    <text evidence="2 4">Belongs to the Mediator complex subunit 11 family.</text>
</comment>
<comment type="subcellular location">
    <subcellularLocation>
        <location evidence="1 4">Nucleus</location>
    </subcellularLocation>
</comment>
<name>A0A1E4SRG2_9ASCO</name>
<proteinExistence type="inferred from homology"/>
<keyword evidence="3 4" id="KW-0539">Nucleus</keyword>
<evidence type="ECO:0000256" key="1">
    <source>
        <dbReference type="ARBA" id="ARBA00004123"/>
    </source>
</evidence>
<gene>
    <name evidence="4" type="primary">MED11</name>
    <name evidence="5" type="ORF">CANTADRAFT_45248</name>
</gene>
<dbReference type="OrthoDB" id="5418434at2759"/>
<evidence type="ECO:0000313" key="5">
    <source>
        <dbReference type="EMBL" id="ODV82091.1"/>
    </source>
</evidence>
<comment type="function">
    <text evidence="4">Component of the Mediator complex, a coactivator involved in the regulated transcription of nearly all RNA polymerase II-dependent genes. Mediator functions as a bridge to convey information from gene-specific regulatory proteins to the basal RNA polymerase II transcription machinery. Mediator is recruited to promoters by direct interactions with regulatory proteins and serves as a scaffold for the assembly of a functional pre-initiation complex with RNA polymerase II and the general transcription factors.</text>
</comment>
<organism evidence="5 6">
    <name type="scientific">Suhomyces tanzawaensis NRRL Y-17324</name>
    <dbReference type="NCBI Taxonomy" id="984487"/>
    <lineage>
        <taxon>Eukaryota</taxon>
        <taxon>Fungi</taxon>
        <taxon>Dikarya</taxon>
        <taxon>Ascomycota</taxon>
        <taxon>Saccharomycotina</taxon>
        <taxon>Pichiomycetes</taxon>
        <taxon>Debaryomycetaceae</taxon>
        <taxon>Suhomyces</taxon>
    </lineage>
</organism>
<dbReference type="GeneID" id="30983327"/>
<dbReference type="RefSeq" id="XP_020067213.1">
    <property type="nucleotide sequence ID" value="XM_020209191.1"/>
</dbReference>
<keyword evidence="4" id="KW-0010">Activator</keyword>